<comment type="caution">
    <text evidence="1">The sequence shown here is derived from an EMBL/GenBank/DDBJ whole genome shotgun (WGS) entry which is preliminary data.</text>
</comment>
<proteinExistence type="predicted"/>
<evidence type="ECO:0000313" key="1">
    <source>
        <dbReference type="EMBL" id="MBM6754292.1"/>
    </source>
</evidence>
<keyword evidence="2" id="KW-1185">Reference proteome</keyword>
<accession>A0ABS2EP72</accession>
<dbReference type="Proteomes" id="UP000776629">
    <property type="component" value="Unassembled WGS sequence"/>
</dbReference>
<reference evidence="1 2" key="1">
    <citation type="journal article" date="2021" name="Sci. Rep.">
        <title>The distribution of antibiotic resistance genes in chicken gut microbiota commensals.</title>
        <authorList>
            <person name="Juricova H."/>
            <person name="Matiasovicova J."/>
            <person name="Kubasova T."/>
            <person name="Cejkova D."/>
            <person name="Rychlik I."/>
        </authorList>
    </citation>
    <scope>NUCLEOTIDE SEQUENCE [LARGE SCALE GENOMIC DNA]</scope>
    <source>
        <strain evidence="1 2">An810</strain>
    </source>
</reference>
<sequence>MVVSDAMNRAIYKYRENNPVDTRYHQAKRSARSFVNADLSRNTKLAHSINANMDRYVEDLYEIIDLARERIDLVQGRKK</sequence>
<protein>
    <submittedName>
        <fullName evidence="1">Uncharacterized protein</fullName>
    </submittedName>
</protein>
<name>A0ABS2EP72_9LACO</name>
<dbReference type="RefSeq" id="WP_204776618.1">
    <property type="nucleotide sequence ID" value="NZ_JACJJQ010000024.1"/>
</dbReference>
<evidence type="ECO:0000313" key="2">
    <source>
        <dbReference type="Proteomes" id="UP000776629"/>
    </source>
</evidence>
<dbReference type="EMBL" id="JACJJQ010000024">
    <property type="protein sequence ID" value="MBM6754292.1"/>
    <property type="molecule type" value="Genomic_DNA"/>
</dbReference>
<organism evidence="1 2">
    <name type="scientific">Limosilactobacillus alvi</name>
    <dbReference type="NCBI Taxonomy" id="990412"/>
    <lineage>
        <taxon>Bacteria</taxon>
        <taxon>Bacillati</taxon>
        <taxon>Bacillota</taxon>
        <taxon>Bacilli</taxon>
        <taxon>Lactobacillales</taxon>
        <taxon>Lactobacillaceae</taxon>
        <taxon>Limosilactobacillus</taxon>
    </lineage>
</organism>
<gene>
    <name evidence="1" type="ORF">H5993_05925</name>
</gene>